<organism evidence="2">
    <name type="scientific">marine metagenome</name>
    <dbReference type="NCBI Taxonomy" id="408172"/>
    <lineage>
        <taxon>unclassified sequences</taxon>
        <taxon>metagenomes</taxon>
        <taxon>ecological metagenomes</taxon>
    </lineage>
</organism>
<protein>
    <submittedName>
        <fullName evidence="2">Uncharacterized protein</fullName>
    </submittedName>
</protein>
<gene>
    <name evidence="2" type="ORF">METZ01_LOCUS197710</name>
</gene>
<evidence type="ECO:0000256" key="1">
    <source>
        <dbReference type="SAM" id="MobiDB-lite"/>
    </source>
</evidence>
<accession>A0A382E258</accession>
<reference evidence="2" key="1">
    <citation type="submission" date="2018-05" db="EMBL/GenBank/DDBJ databases">
        <authorList>
            <person name="Lanie J.A."/>
            <person name="Ng W.-L."/>
            <person name="Kazmierczak K.M."/>
            <person name="Andrzejewski T.M."/>
            <person name="Davidsen T.M."/>
            <person name="Wayne K.J."/>
            <person name="Tettelin H."/>
            <person name="Glass J.I."/>
            <person name="Rusch D."/>
            <person name="Podicherti R."/>
            <person name="Tsui H.-C.T."/>
            <person name="Winkler M.E."/>
        </authorList>
    </citation>
    <scope>NUCLEOTIDE SEQUENCE</scope>
</reference>
<feature type="non-terminal residue" evidence="2">
    <location>
        <position position="40"/>
    </location>
</feature>
<proteinExistence type="predicted"/>
<evidence type="ECO:0000313" key="2">
    <source>
        <dbReference type="EMBL" id="SVB44856.1"/>
    </source>
</evidence>
<name>A0A382E258_9ZZZZ</name>
<sequence length="40" mass="4650">MENNNPDYNSSEERNEVNNNINIEDNVNDIDINDVNDINI</sequence>
<dbReference type="AlphaFoldDB" id="A0A382E258"/>
<dbReference type="EMBL" id="UINC01042348">
    <property type="protein sequence ID" value="SVB44856.1"/>
    <property type="molecule type" value="Genomic_DNA"/>
</dbReference>
<feature type="region of interest" description="Disordered" evidence="1">
    <location>
        <begin position="1"/>
        <end position="25"/>
    </location>
</feature>